<dbReference type="InterPro" id="IPR018247">
    <property type="entry name" value="EF_Hand_1_Ca_BS"/>
</dbReference>
<accession>A0A8J1UL45</accession>
<dbReference type="EMBL" id="CAIIXF020000007">
    <property type="protein sequence ID" value="CAH1788766.1"/>
    <property type="molecule type" value="Genomic_DNA"/>
</dbReference>
<dbReference type="SMART" id="SM00054">
    <property type="entry name" value="EFh"/>
    <property type="match status" value="4"/>
</dbReference>
<evidence type="ECO:0000256" key="2">
    <source>
        <dbReference type="ARBA" id="ARBA00022837"/>
    </source>
</evidence>
<reference evidence="3" key="1">
    <citation type="submission" date="2022-03" db="EMBL/GenBank/DDBJ databases">
        <authorList>
            <person name="Martin C."/>
        </authorList>
    </citation>
    <scope>NUCLEOTIDE SEQUENCE</scope>
</reference>
<dbReference type="AlphaFoldDB" id="A0A8J1UL45"/>
<protein>
    <submittedName>
        <fullName evidence="3">Uncharacterized protein</fullName>
    </submittedName>
</protein>
<proteinExistence type="predicted"/>
<dbReference type="FunFam" id="1.10.238.10:FF:000178">
    <property type="entry name" value="Calmodulin-2 A"/>
    <property type="match status" value="1"/>
</dbReference>
<keyword evidence="2" id="KW-0106">Calcium</keyword>
<evidence type="ECO:0000313" key="4">
    <source>
        <dbReference type="Proteomes" id="UP000749559"/>
    </source>
</evidence>
<evidence type="ECO:0000313" key="3">
    <source>
        <dbReference type="EMBL" id="CAH1788766.1"/>
    </source>
</evidence>
<dbReference type="PROSITE" id="PS00018">
    <property type="entry name" value="EF_HAND_1"/>
    <property type="match status" value="4"/>
</dbReference>
<dbReference type="InterPro" id="IPR050230">
    <property type="entry name" value="CALM/Myosin/TropC-like"/>
</dbReference>
<dbReference type="Gene3D" id="1.10.238.10">
    <property type="entry name" value="EF-hand"/>
    <property type="match status" value="2"/>
</dbReference>
<organism evidence="3 4">
    <name type="scientific">Owenia fusiformis</name>
    <name type="common">Polychaete worm</name>
    <dbReference type="NCBI Taxonomy" id="6347"/>
    <lineage>
        <taxon>Eukaryota</taxon>
        <taxon>Metazoa</taxon>
        <taxon>Spiralia</taxon>
        <taxon>Lophotrochozoa</taxon>
        <taxon>Annelida</taxon>
        <taxon>Polychaeta</taxon>
        <taxon>Sedentaria</taxon>
        <taxon>Canalipalpata</taxon>
        <taxon>Sabellida</taxon>
        <taxon>Oweniida</taxon>
        <taxon>Oweniidae</taxon>
        <taxon>Owenia</taxon>
    </lineage>
</organism>
<dbReference type="PANTHER" id="PTHR23048">
    <property type="entry name" value="MYOSIN LIGHT CHAIN 1, 3"/>
    <property type="match status" value="1"/>
</dbReference>
<dbReference type="Proteomes" id="UP000749559">
    <property type="component" value="Unassembled WGS sequence"/>
</dbReference>
<name>A0A8J1UL45_OWEFU</name>
<dbReference type="PROSITE" id="PS50222">
    <property type="entry name" value="EF_HAND_2"/>
    <property type="match status" value="4"/>
</dbReference>
<dbReference type="InterPro" id="IPR011992">
    <property type="entry name" value="EF-hand-dom_pair"/>
</dbReference>
<gene>
    <name evidence="3" type="ORF">OFUS_LOCUS14235</name>
</gene>
<dbReference type="InterPro" id="IPR002048">
    <property type="entry name" value="EF_hand_dom"/>
</dbReference>
<keyword evidence="4" id="KW-1185">Reference proteome</keyword>
<evidence type="ECO:0000256" key="1">
    <source>
        <dbReference type="ARBA" id="ARBA00022737"/>
    </source>
</evidence>
<dbReference type="OrthoDB" id="26525at2759"/>
<dbReference type="Pfam" id="PF13499">
    <property type="entry name" value="EF-hand_7"/>
    <property type="match status" value="2"/>
</dbReference>
<dbReference type="PRINTS" id="PR01697">
    <property type="entry name" value="PARVALBUMIN"/>
</dbReference>
<dbReference type="GO" id="GO:0016460">
    <property type="term" value="C:myosin II complex"/>
    <property type="evidence" value="ECO:0007669"/>
    <property type="project" value="TreeGrafter"/>
</dbReference>
<dbReference type="PANTHER" id="PTHR23048:SF59">
    <property type="entry name" value="EF-HAND SUPERFAMILY PROTEIN"/>
    <property type="match status" value="1"/>
</dbReference>
<comment type="caution">
    <text evidence="3">The sequence shown here is derived from an EMBL/GenBank/DDBJ whole genome shotgun (WGS) entry which is preliminary data.</text>
</comment>
<dbReference type="SUPFAM" id="SSF47473">
    <property type="entry name" value="EF-hand"/>
    <property type="match status" value="1"/>
</dbReference>
<dbReference type="GO" id="GO:0005509">
    <property type="term" value="F:calcium ion binding"/>
    <property type="evidence" value="ECO:0007669"/>
    <property type="project" value="InterPro"/>
</dbReference>
<sequence length="150" mass="16627">MAAMSEQEIAGYKEVFDMFDLDGSGSISSGELKVALEEMGHMPTDEEVQALLKQIDADGSDKVEWGEFLAMFQAKPKKQHTEANLRKAFREIDKDKSGKICSNEVKQFLRKSGIGEDIIPDGEIDAIIAEVDTSGDGKISFEEFLRMMNA</sequence>
<keyword evidence="1" id="KW-0677">Repeat</keyword>